<reference evidence="3" key="2">
    <citation type="journal article" date="2020" name="J. ISSAAS">
        <title>Complete genome sequence of Oryctes rhinoceros Nudivirus isolated from Coconut Rhinoceros Beetle in the Solomon Islands.</title>
        <authorList>
            <person name="Etebari K."/>
            <person name="Filipovic I."/>
            <person name="Rasic G."/>
            <person name="Devine G.J."/>
            <person name="Tsatsia H."/>
            <person name="Furlong M.J."/>
        </authorList>
    </citation>
    <scope>NUCLEOTIDE SEQUENCE</scope>
    <source>
        <strain evidence="3">Solomon Islands</strain>
    </source>
</reference>
<evidence type="ECO:0000313" key="2">
    <source>
        <dbReference type="EMBL" id="ABF93318.1"/>
    </source>
</evidence>
<evidence type="ECO:0000313" key="4">
    <source>
        <dbReference type="EMBL" id="QKE59525.1"/>
    </source>
</evidence>
<evidence type="ECO:0000256" key="1">
    <source>
        <dbReference type="SAM" id="MobiDB-lite"/>
    </source>
</evidence>
<sequence>MMDFYASLKNFMAADVVEKSSKKLPNIDDMDIILSMIDSSMDRGKEKEFLVAASYLLAKFYKNKLWAIRSKNLKLYAKQAARAQNPKLTPTSSSDSELSDKKPSRGFKVNKLDCITDSFSRCTSTQIKLAVAIFLSSNFVDSIRREFINTIVSDVNHEKSVEYIVEMFMHPQQSVVKVREYINSVEARGLDKSSEKYIICALIELSELLNDKSYCKLAFEVNSSRYVQLAQKYLESSLIRSIVPFEPAINKYLKTSIAQCSQSAERKIVYNQFKTDPIGAIAVVIRGLPEPKKKSLSRVSDKLRVFNPDEIYQCHKGPVGYTRDIVATYHRVGYDLYKILTYSDCLYDVIGRTTELPDQSGLVTRTDELFNKISWADRLKLLPEFRAKVAINSISGSELNEYTGNSSDITVSWFNEDGLSCSKTFIMKKPKDVKIKNEC</sequence>
<dbReference type="EMBL" id="AH015832">
    <property type="protein sequence ID" value="ABF93318.1"/>
    <property type="molecule type" value="Genomic_DNA"/>
</dbReference>
<organism evidence="2">
    <name type="scientific">Oryctes rhinoceros nudivirus</name>
    <dbReference type="NCBI Taxonomy" id="92521"/>
    <lineage>
        <taxon>Viruses</taxon>
        <taxon>Viruses incertae sedis</taxon>
        <taxon>Naldaviricetes</taxon>
        <taxon>Lefavirales</taxon>
        <taxon>Nudiviridae</taxon>
        <taxon>Alphanudivirus</taxon>
        <taxon>Alphanudivirus oryrhinocerotis</taxon>
    </lineage>
</organism>
<name>A3QTZ5_9VIRU</name>
<dbReference type="EMBL" id="MZ727584">
    <property type="protein sequence ID" value="UBO76472.1"/>
    <property type="molecule type" value="Genomic_DNA"/>
</dbReference>
<evidence type="ECO:0000313" key="5">
    <source>
        <dbReference type="EMBL" id="UBO76472.1"/>
    </source>
</evidence>
<protein>
    <submittedName>
        <fullName evidence="3">GrBNV_gp83-like protein</fullName>
    </submittedName>
</protein>
<dbReference type="EMBL" id="MN623374">
    <property type="protein sequence ID" value="QHG11291.1"/>
    <property type="molecule type" value="Genomic_DNA"/>
</dbReference>
<evidence type="ECO:0000313" key="3">
    <source>
        <dbReference type="EMBL" id="QHG11291.1"/>
    </source>
</evidence>
<feature type="region of interest" description="Disordered" evidence="1">
    <location>
        <begin position="84"/>
        <end position="103"/>
    </location>
</feature>
<proteinExistence type="predicted"/>
<gene>
    <name evidence="2" type="primary">orfD5</name>
    <name evidence="3" type="ORF">SI_OrNV_gp054</name>
</gene>
<accession>A3QTZ5</accession>
<reference evidence="4" key="3">
    <citation type="submission" date="2020-03" db="EMBL/GenBank/DDBJ databases">
        <title>Whole genome sequence of Oryctes rhinoceros Nudivirus isolated in Riau Province, Indonesia.</title>
        <authorList>
            <person name="Kurnia Y.W."/>
            <person name="Tanjung Z.A."/>
            <person name="Utomo C."/>
            <person name="Naim M."/>
            <person name="Situmorang E.C."/>
            <person name="Liwang T."/>
        </authorList>
    </citation>
    <scope>NUCLEOTIDE SEQUENCE</scope>
    <source>
        <strain evidence="4">LiboV</strain>
    </source>
</reference>
<reference evidence="5" key="4">
    <citation type="submission" date="2021-08" db="EMBL/GenBank/DDBJ databases">
        <title>Whole genome sequence of Oryctes rhinoceros Nudivirus detected in Riau Province, Indonesia.</title>
        <authorList>
            <person name="Kurnia Y.W."/>
            <person name="Tanjung Z.A."/>
            <person name="Utomo C."/>
            <person name="Naim M."/>
            <person name="Situmorang E.C."/>
            <person name="Liwang T."/>
        </authorList>
    </citation>
    <scope>NUCLEOTIDE SEQUENCE</scope>
    <source>
        <strain evidence="5">LiboV</strain>
    </source>
</reference>
<reference evidence="2" key="1">
    <citation type="journal article" date="2007" name="Arch. Virol.">
        <title>Genomic analysis of Oryctes rhinoceros virus reveals genetic relatedness to Heliothis zea virus 1.</title>
        <authorList>
            <person name="Wang Y."/>
            <person name="van Oers M.M."/>
            <person name="Crawford A.M."/>
            <person name="Vlak J.M."/>
            <person name="Jehle J.A."/>
        </authorList>
    </citation>
    <scope>NUCLEOTIDE SEQUENCE</scope>
    <source>
        <strain evidence="2">PV505</strain>
    </source>
</reference>
<feature type="compositionally biased region" description="Polar residues" evidence="1">
    <location>
        <begin position="86"/>
        <end position="96"/>
    </location>
</feature>
<dbReference type="EMBL" id="MT150137">
    <property type="protein sequence ID" value="QKE59525.1"/>
    <property type="molecule type" value="Genomic_DNA"/>
</dbReference>